<sequence>MTSDKKFQQRFTANALRTRSTTYISGHDGMRCRRKEPCRLFTVRKRFPVEEVTTSTLCRCPPKTSCPAHHTEPYVLADFDANRPRDGTRTYSGFCGTSEL</sequence>
<keyword evidence="2" id="KW-1185">Reference proteome</keyword>
<dbReference type="InterPro" id="IPR021633">
    <property type="entry name" value="Argos"/>
</dbReference>
<dbReference type="EMBL" id="BPLR01009006">
    <property type="protein sequence ID" value="GIY28949.1"/>
    <property type="molecule type" value="Genomic_DNA"/>
</dbReference>
<dbReference type="AlphaFoldDB" id="A0AAV4S6F9"/>
<name>A0AAV4S6F9_CAEEX</name>
<evidence type="ECO:0000313" key="1">
    <source>
        <dbReference type="EMBL" id="GIY28949.1"/>
    </source>
</evidence>
<reference evidence="1 2" key="1">
    <citation type="submission" date="2021-06" db="EMBL/GenBank/DDBJ databases">
        <title>Caerostris extrusa draft genome.</title>
        <authorList>
            <person name="Kono N."/>
            <person name="Arakawa K."/>
        </authorList>
    </citation>
    <scope>NUCLEOTIDE SEQUENCE [LARGE SCALE GENOMIC DNA]</scope>
</reference>
<comment type="caution">
    <text evidence="1">The sequence shown here is derived from an EMBL/GenBank/DDBJ whole genome shotgun (WGS) entry which is preliminary data.</text>
</comment>
<organism evidence="1 2">
    <name type="scientific">Caerostris extrusa</name>
    <name type="common">Bark spider</name>
    <name type="synonym">Caerostris bankana</name>
    <dbReference type="NCBI Taxonomy" id="172846"/>
    <lineage>
        <taxon>Eukaryota</taxon>
        <taxon>Metazoa</taxon>
        <taxon>Ecdysozoa</taxon>
        <taxon>Arthropoda</taxon>
        <taxon>Chelicerata</taxon>
        <taxon>Arachnida</taxon>
        <taxon>Araneae</taxon>
        <taxon>Araneomorphae</taxon>
        <taxon>Entelegynae</taxon>
        <taxon>Araneoidea</taxon>
        <taxon>Araneidae</taxon>
        <taxon>Caerostris</taxon>
    </lineage>
</organism>
<accession>A0AAV4S6F9</accession>
<evidence type="ECO:0000313" key="2">
    <source>
        <dbReference type="Proteomes" id="UP001054945"/>
    </source>
</evidence>
<gene>
    <name evidence="1" type="primary">aos_1</name>
    <name evidence="1" type="ORF">CEXT_578021</name>
</gene>
<proteinExistence type="predicted"/>
<dbReference type="Pfam" id="PF11581">
    <property type="entry name" value="Argos"/>
    <property type="match status" value="1"/>
</dbReference>
<dbReference type="Gene3D" id="2.20.20.160">
    <property type="match status" value="1"/>
</dbReference>
<protein>
    <submittedName>
        <fullName evidence="1">Protein giant-lens</fullName>
    </submittedName>
</protein>
<dbReference type="Proteomes" id="UP001054945">
    <property type="component" value="Unassembled WGS sequence"/>
</dbReference>